<dbReference type="AlphaFoldDB" id="A0A315ZGW7"/>
<organism evidence="1 2">
    <name type="scientific">Sediminitomix flava</name>
    <dbReference type="NCBI Taxonomy" id="379075"/>
    <lineage>
        <taxon>Bacteria</taxon>
        <taxon>Pseudomonadati</taxon>
        <taxon>Bacteroidota</taxon>
        <taxon>Cytophagia</taxon>
        <taxon>Cytophagales</taxon>
        <taxon>Flammeovirgaceae</taxon>
        <taxon>Sediminitomix</taxon>
    </lineage>
</organism>
<keyword evidence="2" id="KW-1185">Reference proteome</keyword>
<evidence type="ECO:0000313" key="1">
    <source>
        <dbReference type="EMBL" id="PWJ43974.1"/>
    </source>
</evidence>
<dbReference type="EMBL" id="QGDO01000001">
    <property type="protein sequence ID" value="PWJ43974.1"/>
    <property type="molecule type" value="Genomic_DNA"/>
</dbReference>
<reference evidence="1 2" key="1">
    <citation type="submission" date="2018-03" db="EMBL/GenBank/DDBJ databases">
        <title>Genomic Encyclopedia of Archaeal and Bacterial Type Strains, Phase II (KMG-II): from individual species to whole genera.</title>
        <authorList>
            <person name="Goeker M."/>
        </authorList>
    </citation>
    <scope>NUCLEOTIDE SEQUENCE [LARGE SCALE GENOMIC DNA]</scope>
    <source>
        <strain evidence="1 2">DSM 28229</strain>
    </source>
</reference>
<sequence>MFEILILLCFFGLLNTISIHYKKSKRRNEDLRKLKEFEEKHPSKKI</sequence>
<accession>A0A315ZGW7</accession>
<comment type="caution">
    <text evidence="1">The sequence shown here is derived from an EMBL/GenBank/DDBJ whole genome shotgun (WGS) entry which is preliminary data.</text>
</comment>
<evidence type="ECO:0000313" key="2">
    <source>
        <dbReference type="Proteomes" id="UP000245535"/>
    </source>
</evidence>
<dbReference type="Proteomes" id="UP000245535">
    <property type="component" value="Unassembled WGS sequence"/>
</dbReference>
<proteinExistence type="predicted"/>
<protein>
    <submittedName>
        <fullName evidence="1">Uncharacterized protein</fullName>
    </submittedName>
</protein>
<name>A0A315ZGW7_SEDFL</name>
<gene>
    <name evidence="1" type="ORF">BC781_101324</name>
</gene>